<sequence>MTHKALLCRIPLPELPAEDTECPRPAKRKRSFLGQPTEITPYMKQPKASKFFFQHFEANVAKPAWRIQDTESPKFDKLFIELGPFHLRCAYFAAVGYFLTGSGYNEALCMSHILGSGSLAGKQFNRAIRIHPILLCALSELHIQRFLEDNCQGKVPSTVQRMLDVINQEPEKTISYISMTKPLTALTSFLLDYENYCRSTMAGIHGQTAQFAMIYMEMIKNNLLLDRALRTCDPDLYTYAMGQSLAVFWAANRPNYKRWAIKAFLQLVNRDNTHPGISEMLKNGGLSVRRTKKNFCRTAHDITLEQTANRDAASPQTGISAFTTNASGRKRWSVTTAARSQVVSILKESVGMQSRDDIAQECKAGRIKTDREAVMAVKETILNMMNPFFTELDPNHNYCITTGRALDPGIAKQLLHWLPMGKEWMDSFISECKTRPARFEERIKSKKVDG</sequence>
<evidence type="ECO:0000313" key="2">
    <source>
        <dbReference type="Proteomes" id="UP001460270"/>
    </source>
</evidence>
<dbReference type="PANTHER" id="PTHR47018:SF3">
    <property type="entry name" value="MYCBP-ASSOCIATED PROTEIN"/>
    <property type="match status" value="1"/>
</dbReference>
<comment type="caution">
    <text evidence="1">The sequence shown here is derived from an EMBL/GenBank/DDBJ whole genome shotgun (WGS) entry which is preliminary data.</text>
</comment>
<dbReference type="AlphaFoldDB" id="A0AAW0NTV5"/>
<accession>A0AAW0NTV5</accession>
<name>A0AAW0NTV5_9GOBI</name>
<organism evidence="1 2">
    <name type="scientific">Mugilogobius chulae</name>
    <name type="common">yellowstripe goby</name>
    <dbReference type="NCBI Taxonomy" id="88201"/>
    <lineage>
        <taxon>Eukaryota</taxon>
        <taxon>Metazoa</taxon>
        <taxon>Chordata</taxon>
        <taxon>Craniata</taxon>
        <taxon>Vertebrata</taxon>
        <taxon>Euteleostomi</taxon>
        <taxon>Actinopterygii</taxon>
        <taxon>Neopterygii</taxon>
        <taxon>Teleostei</taxon>
        <taxon>Neoteleostei</taxon>
        <taxon>Acanthomorphata</taxon>
        <taxon>Gobiaria</taxon>
        <taxon>Gobiiformes</taxon>
        <taxon>Gobioidei</taxon>
        <taxon>Gobiidae</taxon>
        <taxon>Gobionellinae</taxon>
        <taxon>Mugilogobius</taxon>
    </lineage>
</organism>
<protein>
    <submittedName>
        <fullName evidence="1">Uncharacterized protein</fullName>
    </submittedName>
</protein>
<gene>
    <name evidence="1" type="ORF">WMY93_018111</name>
</gene>
<dbReference type="EMBL" id="JBBPFD010000013">
    <property type="protein sequence ID" value="KAK7901342.1"/>
    <property type="molecule type" value="Genomic_DNA"/>
</dbReference>
<dbReference type="Proteomes" id="UP001460270">
    <property type="component" value="Unassembled WGS sequence"/>
</dbReference>
<dbReference type="PANTHER" id="PTHR47018">
    <property type="entry name" value="CXC DOMAIN-CONTAINING PROTEIN-RELATED"/>
    <property type="match status" value="1"/>
</dbReference>
<evidence type="ECO:0000313" key="1">
    <source>
        <dbReference type="EMBL" id="KAK7901342.1"/>
    </source>
</evidence>
<reference evidence="2" key="1">
    <citation type="submission" date="2024-04" db="EMBL/GenBank/DDBJ databases">
        <title>Salinicola lusitanus LLJ914,a marine bacterium isolated from the Okinawa Trough.</title>
        <authorList>
            <person name="Li J."/>
        </authorList>
    </citation>
    <scope>NUCLEOTIDE SEQUENCE [LARGE SCALE GENOMIC DNA]</scope>
</reference>
<proteinExistence type="predicted"/>
<keyword evidence="2" id="KW-1185">Reference proteome</keyword>